<dbReference type="InterPro" id="IPR004148">
    <property type="entry name" value="BAR_dom"/>
</dbReference>
<dbReference type="PROSITE" id="PS51021">
    <property type="entry name" value="BAR"/>
    <property type="match status" value="1"/>
</dbReference>
<dbReference type="CDD" id="cd10568">
    <property type="entry name" value="SWIB_like"/>
    <property type="match status" value="1"/>
</dbReference>
<evidence type="ECO:0000256" key="4">
    <source>
        <dbReference type="SAM" id="MobiDB-lite"/>
    </source>
</evidence>
<dbReference type="Gene3D" id="1.10.245.10">
    <property type="entry name" value="SWIB/MDM2 domain"/>
    <property type="match status" value="1"/>
</dbReference>
<dbReference type="Pfam" id="PF02201">
    <property type="entry name" value="SWIB"/>
    <property type="match status" value="1"/>
</dbReference>
<dbReference type="InterPro" id="IPR036885">
    <property type="entry name" value="SWIB_MDM2_dom_sf"/>
</dbReference>
<feature type="coiled-coil region" evidence="3">
    <location>
        <begin position="509"/>
        <end position="586"/>
    </location>
</feature>
<dbReference type="STRING" id="97359.A0A550CED6"/>
<keyword evidence="1 2" id="KW-0728">SH3 domain</keyword>
<dbReference type="AlphaFoldDB" id="A0A550CED6"/>
<dbReference type="Pfam" id="PF00018">
    <property type="entry name" value="SH3_1"/>
    <property type="match status" value="1"/>
</dbReference>
<feature type="compositionally biased region" description="Basic and acidic residues" evidence="4">
    <location>
        <begin position="917"/>
        <end position="926"/>
    </location>
</feature>
<dbReference type="PROSITE" id="PS51925">
    <property type="entry name" value="SWIB_MDM2"/>
    <property type="match status" value="1"/>
</dbReference>
<dbReference type="SUPFAM" id="SSF103657">
    <property type="entry name" value="BAR/IMD domain-like"/>
    <property type="match status" value="1"/>
</dbReference>
<proteinExistence type="predicted"/>
<evidence type="ECO:0000256" key="2">
    <source>
        <dbReference type="PROSITE-ProRule" id="PRU00192"/>
    </source>
</evidence>
<feature type="compositionally biased region" description="Basic and acidic residues" evidence="4">
    <location>
        <begin position="690"/>
        <end position="700"/>
    </location>
</feature>
<sequence length="1087" mass="121670">MDGPKFTKKRKITDKSIPNTVAQNPDFAEDSRMYTDLLEMERRLDWTMTRKKAEVQDALSRNVTTTRTLRIFLSHTVSDQPWQTGGIGPEGANFETGEGIPAWAFRIEGRLLESSTSRAKDKVMQRKFSTFIKRMVIELDRDPSSYPDGNIIEWPKAPGAHNPVMDGFTVRRTGDTPTNIRVVLYLDHQPEQFKVQEGLANIIGVRQDSRLGVIQAMWNYIKINQLQDKADRTMIHLDEPLKMLLQGRSDLAFAMIPAFVNKFLQPPDPILLRYTLDPGMFPPERPTAWDVEVKLEDTGMKGRMHTAVAPSKEHLAALVKLDEEISLHVQSLHNAHLKRTFLTSFAEDPAKFIQTWLESQSRDLENILGSGPSMGATLRTEELRRSEFFKLPWVQELGKLRQWAGEVIASREKTTVSDELQELELDIELRRNGAKRLAYAADGFHHFLAKKKVNEAIDSSEKLLPIDTLGEFESAYGDALTKLGRAHCKIATLQETFALQFEDTYVASLKSLLDDIREYDVQRKKLESRRLSYDAAHAKLEKLKTSKKEKERKEAEEELERAQFRFEEAEEDVRAHIHQIQESEASLLREVTAFLDSEIKYVKHWLEILEETREEWPETKSILSTPSNHTRTTSTSRSSHTRQASSLSRATSSALSRSASKRSEKPPSIDSSEEEDNTKSRSRATSLSHKRTESRGESRPPSRAPSRPGSSLGRKRADSNVTAGGKEDKEKDKDKDRSRKMSVSGWASSLGRSKKKLPDESDEKEPVMGRDERKKFSSLENLGKEDDTDAPSRGLPIVGRKHSNKSMKSMISKSPTASPKPPPPPRILKAPSQRGNKYARALYDFSGAADELSFHAGDEIAVVSEVLDEWWMGELAGRRGLFPTSYVEVIEAPSASHPRIAPQPSSPEASDFEDEDLNSRPMEHNDAGISSGPFFSVGASKRDSFAPSITSSVDGDEDRGLLRPRDSDFEDGGGLLAAAPAITRRLTTSDAGKRAPPPPPPPRRMTGSSSAIPPSSASSSSLALGLRPQQRCVWSEPECSGHDYDVSPFESAQDLDTVTPGKNGCTAFKQNPFKPQGFCNNCFQYHT</sequence>
<dbReference type="Gene3D" id="1.20.1270.60">
    <property type="entry name" value="Arfaptin homology (AH) domain/BAR domain"/>
    <property type="match status" value="1"/>
</dbReference>
<dbReference type="SUPFAM" id="SSF47592">
    <property type="entry name" value="SWIB/MDM2 domain"/>
    <property type="match status" value="1"/>
</dbReference>
<dbReference type="InterPro" id="IPR003121">
    <property type="entry name" value="SWIB_MDM2_domain"/>
</dbReference>
<name>A0A550CED6_9AGAR</name>
<dbReference type="PANTHER" id="PTHR13844">
    <property type="entry name" value="SWI/SNF-RELATED MATRIX-ASSOCIATED ACTIN-DEPENDENT REGULATOR OF CHROMATIN SUBFAMILY D"/>
    <property type="match status" value="1"/>
</dbReference>
<dbReference type="Pfam" id="PF03114">
    <property type="entry name" value="BAR"/>
    <property type="match status" value="1"/>
</dbReference>
<evidence type="ECO:0000313" key="8">
    <source>
        <dbReference type="EMBL" id="TRM63164.1"/>
    </source>
</evidence>
<reference evidence="8 9" key="1">
    <citation type="journal article" date="2019" name="New Phytol.">
        <title>Comparative genomics reveals unique wood-decay strategies and fruiting body development in the Schizophyllaceae.</title>
        <authorList>
            <person name="Almasi E."/>
            <person name="Sahu N."/>
            <person name="Krizsan K."/>
            <person name="Balint B."/>
            <person name="Kovacs G.M."/>
            <person name="Kiss B."/>
            <person name="Cseklye J."/>
            <person name="Drula E."/>
            <person name="Henrissat B."/>
            <person name="Nagy I."/>
            <person name="Chovatia M."/>
            <person name="Adam C."/>
            <person name="LaButti K."/>
            <person name="Lipzen A."/>
            <person name="Riley R."/>
            <person name="Grigoriev I.V."/>
            <person name="Nagy L.G."/>
        </authorList>
    </citation>
    <scope>NUCLEOTIDE SEQUENCE [LARGE SCALE GENOMIC DNA]</scope>
    <source>
        <strain evidence="8 9">NL-1724</strain>
    </source>
</reference>
<feature type="compositionally biased region" description="Basic and acidic residues" evidence="4">
    <location>
        <begin position="725"/>
        <end position="739"/>
    </location>
</feature>
<dbReference type="InterPro" id="IPR019835">
    <property type="entry name" value="SWIB_domain"/>
</dbReference>
<dbReference type="PROSITE" id="PS50002">
    <property type="entry name" value="SH3"/>
    <property type="match status" value="1"/>
</dbReference>
<keyword evidence="9" id="KW-1185">Reference proteome</keyword>
<feature type="domain" description="DM2" evidence="7">
    <location>
        <begin position="188"/>
        <end position="266"/>
    </location>
</feature>
<dbReference type="EMBL" id="VDMD01000010">
    <property type="protein sequence ID" value="TRM63164.1"/>
    <property type="molecule type" value="Genomic_DNA"/>
</dbReference>
<dbReference type="GO" id="GO:0005737">
    <property type="term" value="C:cytoplasm"/>
    <property type="evidence" value="ECO:0007669"/>
    <property type="project" value="InterPro"/>
</dbReference>
<dbReference type="Gene3D" id="2.30.30.40">
    <property type="entry name" value="SH3 Domains"/>
    <property type="match status" value="1"/>
</dbReference>
<dbReference type="SMART" id="SM00326">
    <property type="entry name" value="SH3"/>
    <property type="match status" value="1"/>
</dbReference>
<dbReference type="Proteomes" id="UP000320762">
    <property type="component" value="Unassembled WGS sequence"/>
</dbReference>
<evidence type="ECO:0000259" key="7">
    <source>
        <dbReference type="PROSITE" id="PS51925"/>
    </source>
</evidence>
<dbReference type="CDD" id="cd00174">
    <property type="entry name" value="SH3"/>
    <property type="match status" value="1"/>
</dbReference>
<feature type="region of interest" description="Disordered" evidence="4">
    <location>
        <begin position="616"/>
        <end position="833"/>
    </location>
</feature>
<gene>
    <name evidence="8" type="ORF">BD626DRAFT_548128</name>
</gene>
<evidence type="ECO:0000259" key="5">
    <source>
        <dbReference type="PROSITE" id="PS50002"/>
    </source>
</evidence>
<feature type="compositionally biased region" description="Low complexity" evidence="4">
    <location>
        <begin position="806"/>
        <end position="817"/>
    </location>
</feature>
<keyword evidence="3" id="KW-0175">Coiled coil</keyword>
<dbReference type="PRINTS" id="PR00452">
    <property type="entry name" value="SH3DOMAIN"/>
</dbReference>
<dbReference type="InterPro" id="IPR001452">
    <property type="entry name" value="SH3_domain"/>
</dbReference>
<dbReference type="OrthoDB" id="10263741at2759"/>
<dbReference type="SMART" id="SM00151">
    <property type="entry name" value="SWIB"/>
    <property type="match status" value="1"/>
</dbReference>
<feature type="compositionally biased region" description="Basic and acidic residues" evidence="4">
    <location>
        <begin position="958"/>
        <end position="967"/>
    </location>
</feature>
<feature type="domain" description="SH3" evidence="5">
    <location>
        <begin position="834"/>
        <end position="892"/>
    </location>
</feature>
<feature type="compositionally biased region" description="Low complexity" evidence="4">
    <location>
        <begin position="624"/>
        <end position="658"/>
    </location>
</feature>
<dbReference type="InterPro" id="IPR036028">
    <property type="entry name" value="SH3-like_dom_sf"/>
</dbReference>
<evidence type="ECO:0000313" key="9">
    <source>
        <dbReference type="Proteomes" id="UP000320762"/>
    </source>
</evidence>
<feature type="domain" description="BAR" evidence="6">
    <location>
        <begin position="405"/>
        <end position="625"/>
    </location>
</feature>
<dbReference type="InterPro" id="IPR027267">
    <property type="entry name" value="AH/BAR_dom_sf"/>
</dbReference>
<organism evidence="8 9">
    <name type="scientific">Schizophyllum amplum</name>
    <dbReference type="NCBI Taxonomy" id="97359"/>
    <lineage>
        <taxon>Eukaryota</taxon>
        <taxon>Fungi</taxon>
        <taxon>Dikarya</taxon>
        <taxon>Basidiomycota</taxon>
        <taxon>Agaricomycotina</taxon>
        <taxon>Agaricomycetes</taxon>
        <taxon>Agaricomycetidae</taxon>
        <taxon>Agaricales</taxon>
        <taxon>Schizophyllaceae</taxon>
        <taxon>Schizophyllum</taxon>
    </lineage>
</organism>
<dbReference type="SUPFAM" id="SSF50044">
    <property type="entry name" value="SH3-domain"/>
    <property type="match status" value="1"/>
</dbReference>
<accession>A0A550CED6</accession>
<feature type="compositionally biased region" description="Low complexity" evidence="4">
    <location>
        <begin position="1008"/>
        <end position="1021"/>
    </location>
</feature>
<evidence type="ECO:0000256" key="3">
    <source>
        <dbReference type="SAM" id="Coils"/>
    </source>
</evidence>
<evidence type="ECO:0000259" key="6">
    <source>
        <dbReference type="PROSITE" id="PS51021"/>
    </source>
</evidence>
<dbReference type="SMART" id="SM00721">
    <property type="entry name" value="BAR"/>
    <property type="match status" value="1"/>
</dbReference>
<feature type="compositionally biased region" description="Low complexity" evidence="4">
    <location>
        <begin position="701"/>
        <end position="711"/>
    </location>
</feature>
<feature type="compositionally biased region" description="Basic and acidic residues" evidence="4">
    <location>
        <begin position="756"/>
        <end position="785"/>
    </location>
</feature>
<evidence type="ECO:0000256" key="1">
    <source>
        <dbReference type="ARBA" id="ARBA00022443"/>
    </source>
</evidence>
<protein>
    <submittedName>
        <fullName evidence="8">Uncharacterized protein</fullName>
    </submittedName>
</protein>
<comment type="caution">
    <text evidence="8">The sequence shown here is derived from an EMBL/GenBank/DDBJ whole genome shotgun (WGS) entry which is preliminary data.</text>
</comment>
<feature type="region of interest" description="Disordered" evidence="4">
    <location>
        <begin position="894"/>
        <end position="1024"/>
    </location>
</feature>